<evidence type="ECO:0000256" key="15">
    <source>
        <dbReference type="SAM" id="SignalP"/>
    </source>
</evidence>
<evidence type="ECO:0000256" key="11">
    <source>
        <dbReference type="ARBA" id="ARBA00023212"/>
    </source>
</evidence>
<gene>
    <name evidence="16" type="primary">DCTN4</name>
    <name evidence="16" type="ORF">GWK47_002226</name>
</gene>
<dbReference type="InterPro" id="IPR008603">
    <property type="entry name" value="DCTN4"/>
</dbReference>
<dbReference type="GO" id="GO:0005813">
    <property type="term" value="C:centrosome"/>
    <property type="evidence" value="ECO:0007669"/>
    <property type="project" value="UniProtKB-SubCell"/>
</dbReference>
<evidence type="ECO:0000256" key="14">
    <source>
        <dbReference type="ARBA" id="ARBA00093507"/>
    </source>
</evidence>
<evidence type="ECO:0000256" key="3">
    <source>
        <dbReference type="ARBA" id="ARBA00004544"/>
    </source>
</evidence>
<evidence type="ECO:0000256" key="1">
    <source>
        <dbReference type="ARBA" id="ARBA00004300"/>
    </source>
</evidence>
<evidence type="ECO:0000313" key="16">
    <source>
        <dbReference type="EMBL" id="KAG0711692.1"/>
    </source>
</evidence>
<organism evidence="16 17">
    <name type="scientific">Chionoecetes opilio</name>
    <name type="common">Atlantic snow crab</name>
    <name type="synonym">Cancer opilio</name>
    <dbReference type="NCBI Taxonomy" id="41210"/>
    <lineage>
        <taxon>Eukaryota</taxon>
        <taxon>Metazoa</taxon>
        <taxon>Ecdysozoa</taxon>
        <taxon>Arthropoda</taxon>
        <taxon>Crustacea</taxon>
        <taxon>Multicrustacea</taxon>
        <taxon>Malacostraca</taxon>
        <taxon>Eumalacostraca</taxon>
        <taxon>Eucarida</taxon>
        <taxon>Decapoda</taxon>
        <taxon>Pleocyemata</taxon>
        <taxon>Brachyura</taxon>
        <taxon>Eubrachyura</taxon>
        <taxon>Majoidea</taxon>
        <taxon>Majidae</taxon>
        <taxon>Chionoecetes</taxon>
    </lineage>
</organism>
<keyword evidence="8" id="KW-0832">Ubl conjugation</keyword>
<feature type="signal peptide" evidence="15">
    <location>
        <begin position="1"/>
        <end position="24"/>
    </location>
</feature>
<comment type="subcellular location">
    <subcellularLocation>
        <location evidence="3">Cytoplasm</location>
        <location evidence="3">Cell cortex</location>
    </subcellularLocation>
    <subcellularLocation>
        <location evidence="1">Cytoplasm</location>
        <location evidence="1">Cytoskeleton</location>
        <location evidence="1">Microtubule organizing center</location>
        <location evidence="1">Centrosome</location>
    </subcellularLocation>
    <subcellularLocation>
        <location evidence="2">Cytoplasm</location>
        <location evidence="2">Cytoskeleton</location>
        <location evidence="2">Stress fiber</location>
    </subcellularLocation>
    <subcellularLocation>
        <location evidence="4">Cytoplasm</location>
        <location evidence="4">Myofibril</location>
    </subcellularLocation>
</comment>
<dbReference type="GO" id="GO:0030016">
    <property type="term" value="C:myofibril"/>
    <property type="evidence" value="ECO:0007669"/>
    <property type="project" value="UniProtKB-SubCell"/>
</dbReference>
<dbReference type="AlphaFoldDB" id="A0A8J5CL03"/>
<evidence type="ECO:0000256" key="13">
    <source>
        <dbReference type="ARBA" id="ARBA00034864"/>
    </source>
</evidence>
<dbReference type="GO" id="GO:0001725">
    <property type="term" value="C:stress fiber"/>
    <property type="evidence" value="ECO:0007669"/>
    <property type="project" value="UniProtKB-SubCell"/>
</dbReference>
<evidence type="ECO:0000256" key="6">
    <source>
        <dbReference type="ARBA" id="ARBA00022499"/>
    </source>
</evidence>
<keyword evidence="7" id="KW-0597">Phosphoprotein</keyword>
<evidence type="ECO:0000256" key="4">
    <source>
        <dbReference type="ARBA" id="ARBA00004657"/>
    </source>
</evidence>
<dbReference type="Pfam" id="PF05502">
    <property type="entry name" value="Dynactin_p62"/>
    <property type="match status" value="2"/>
</dbReference>
<keyword evidence="15" id="KW-0732">Signal</keyword>
<dbReference type="EMBL" id="JACEEZ010023116">
    <property type="protein sequence ID" value="KAG0711692.1"/>
    <property type="molecule type" value="Genomic_DNA"/>
</dbReference>
<evidence type="ECO:0000256" key="2">
    <source>
        <dbReference type="ARBA" id="ARBA00004529"/>
    </source>
</evidence>
<keyword evidence="9" id="KW-0007">Acetylation</keyword>
<reference evidence="16" key="1">
    <citation type="submission" date="2020-07" db="EMBL/GenBank/DDBJ databases">
        <title>The High-quality genome of the commercially important snow crab, Chionoecetes opilio.</title>
        <authorList>
            <person name="Jeong J.-H."/>
            <person name="Ryu S."/>
        </authorList>
    </citation>
    <scope>NUCLEOTIDE SEQUENCE</scope>
    <source>
        <strain evidence="16">MADBK_172401_WGS</strain>
        <tissue evidence="16">Digestive gland</tissue>
    </source>
</reference>
<name>A0A8J5CL03_CHIOP</name>
<accession>A0A8J5CL03</accession>
<keyword evidence="17" id="KW-1185">Reference proteome</keyword>
<evidence type="ECO:0000256" key="10">
    <source>
        <dbReference type="ARBA" id="ARBA00023054"/>
    </source>
</evidence>
<comment type="similarity">
    <text evidence="12">Belongs to the dynactin subunit 4 family.</text>
</comment>
<protein>
    <recommendedName>
        <fullName evidence="13">Dynactin subunit 4</fullName>
    </recommendedName>
</protein>
<dbReference type="PANTHER" id="PTHR13034">
    <property type="entry name" value="DYNACTIN P62 SUBUNIT"/>
    <property type="match status" value="1"/>
</dbReference>
<keyword evidence="5" id="KW-0963">Cytoplasm</keyword>
<proteinExistence type="inferred from homology"/>
<comment type="subunit">
    <text evidence="14">Subunit of dynactin, a multiprotein complex part of a tripartite complex with dynein and a adapter, such as BICDL1, BICD2 or HOOK3. The dynactin complex is built around ACTR1A/ACTB filament and consists of an actin-related filament composed of a shoulder domain, a pointed end and a barbed end. Its length is defined by its flexible shoulder domain. The soulder is composed of 2 DCTN1 subunits, 4 DCTN2 and 2 DCTN3. The 4 DCNT2 (via N-terminus) bind the ACTR1A filament and act as molecular rulers to determine the length. The pointed end is important for binding dynein-dynactin cargo adapters. Consists of 4 subunits: ACTR10, DCNT4, DCTN5 and DCTN6. The barbed end is composed of a CAPZA1:CAPZB heterodimers, which binds ACTR1A/ACTB filament and dynactin and stabilizes dynactin. Interacts with ATP7B, but not ATP7A, in a copper-dependent manner. Interacts with ANK2; this interaction is required for localization at costameres. Interacts with N4BP2L1.</text>
</comment>
<keyword evidence="10" id="KW-0175">Coiled coil</keyword>
<sequence length="478" mass="53402">MAHLFQGHRIRLLCSCGLLKSITAIYFCRHCLKLRCSNCVSHEVDTLFCPNCLENMPSTEARLKKNRCANCFDCPSCGHTLSTRATSIQTPSPEDPSKTVARKVYYLACTSCRWTTRDVGLKDQTVATGGWVEQDNEHYKHLQSLLEHYRSVAQHEKLEREKKRFSHRKSSYLSLSDKYSLPSTLGRKTLTSLSPFAHKGDVSQSSEMTPLTATSEVEGLPEDIFTEEVVLSSVTTMEQRLSSPEWQPERTADLYPLHKHILVKRSLRCRHCEHNLSKPEYNPSSIKFKIQLGAFYHVPEVRMVHQVELKSGVESNVQLSLCNPTPHDMTVALLPFVPEASDITLQKAGEDSVEGSSLSTSGLVRVVEIPAEKTDLFPTADVALPQGQLILAARDDTAEYDDQESSPSYKDDPQVVAWRRANKVGVDLLVTPKPDAAYGRVGFVLRYDYTNTVATASESRTVTLNIPVMVDVGPITQS</sequence>
<evidence type="ECO:0000256" key="7">
    <source>
        <dbReference type="ARBA" id="ARBA00022553"/>
    </source>
</evidence>
<dbReference type="GO" id="GO:0005869">
    <property type="term" value="C:dynactin complex"/>
    <property type="evidence" value="ECO:0007669"/>
    <property type="project" value="InterPro"/>
</dbReference>
<comment type="caution">
    <text evidence="16">The sequence shown here is derived from an EMBL/GenBank/DDBJ whole genome shotgun (WGS) entry which is preliminary data.</text>
</comment>
<evidence type="ECO:0000256" key="8">
    <source>
        <dbReference type="ARBA" id="ARBA00022843"/>
    </source>
</evidence>
<keyword evidence="6" id="KW-1017">Isopeptide bond</keyword>
<dbReference type="OrthoDB" id="283815at2759"/>
<dbReference type="PANTHER" id="PTHR13034:SF2">
    <property type="entry name" value="DYNACTIN SUBUNIT 4"/>
    <property type="match status" value="1"/>
</dbReference>
<keyword evidence="11" id="KW-0206">Cytoskeleton</keyword>
<evidence type="ECO:0000256" key="12">
    <source>
        <dbReference type="ARBA" id="ARBA00034776"/>
    </source>
</evidence>
<evidence type="ECO:0000256" key="5">
    <source>
        <dbReference type="ARBA" id="ARBA00022490"/>
    </source>
</evidence>
<dbReference type="Proteomes" id="UP000770661">
    <property type="component" value="Unassembled WGS sequence"/>
</dbReference>
<evidence type="ECO:0000313" key="17">
    <source>
        <dbReference type="Proteomes" id="UP000770661"/>
    </source>
</evidence>
<feature type="chain" id="PRO_5035275854" description="Dynactin subunit 4" evidence="15">
    <location>
        <begin position="25"/>
        <end position="478"/>
    </location>
</feature>
<dbReference type="GO" id="GO:0005938">
    <property type="term" value="C:cell cortex"/>
    <property type="evidence" value="ECO:0007669"/>
    <property type="project" value="UniProtKB-SubCell"/>
</dbReference>
<evidence type="ECO:0000256" key="9">
    <source>
        <dbReference type="ARBA" id="ARBA00022990"/>
    </source>
</evidence>